<dbReference type="PANTHER" id="PTHR30154:SF34">
    <property type="entry name" value="TRANSCRIPTIONAL REGULATOR AZLB"/>
    <property type="match status" value="1"/>
</dbReference>
<protein>
    <submittedName>
        <fullName evidence="5">Transcriptional regulator, AsnC family</fullName>
    </submittedName>
</protein>
<dbReference type="Gene3D" id="3.30.70.920">
    <property type="match status" value="1"/>
</dbReference>
<evidence type="ECO:0000313" key="5">
    <source>
        <dbReference type="EMBL" id="SEN15846.1"/>
    </source>
</evidence>
<dbReference type="Pfam" id="PF13412">
    <property type="entry name" value="HTH_24"/>
    <property type="match status" value="1"/>
</dbReference>
<name>A0A1H8E8X3_9BURK</name>
<gene>
    <name evidence="5" type="ORF">SAMN02745977_00602</name>
</gene>
<evidence type="ECO:0000256" key="1">
    <source>
        <dbReference type="ARBA" id="ARBA00023015"/>
    </source>
</evidence>
<dbReference type="Pfam" id="PF01037">
    <property type="entry name" value="AsnC_trans_reg"/>
    <property type="match status" value="1"/>
</dbReference>
<dbReference type="InterPro" id="IPR000485">
    <property type="entry name" value="AsnC-type_HTH_dom"/>
</dbReference>
<keyword evidence="3" id="KW-0804">Transcription</keyword>
<dbReference type="GO" id="GO:0005829">
    <property type="term" value="C:cytosol"/>
    <property type="evidence" value="ECO:0007669"/>
    <property type="project" value="TreeGrafter"/>
</dbReference>
<dbReference type="SUPFAM" id="SSF46785">
    <property type="entry name" value="Winged helix' DNA-binding domain"/>
    <property type="match status" value="1"/>
</dbReference>
<dbReference type="GO" id="GO:0043565">
    <property type="term" value="F:sequence-specific DNA binding"/>
    <property type="evidence" value="ECO:0007669"/>
    <property type="project" value="InterPro"/>
</dbReference>
<dbReference type="GO" id="GO:0043200">
    <property type="term" value="P:response to amino acid"/>
    <property type="evidence" value="ECO:0007669"/>
    <property type="project" value="TreeGrafter"/>
</dbReference>
<dbReference type="Proteomes" id="UP000199531">
    <property type="component" value="Unassembled WGS sequence"/>
</dbReference>
<dbReference type="InterPro" id="IPR036390">
    <property type="entry name" value="WH_DNA-bd_sf"/>
</dbReference>
<dbReference type="PRINTS" id="PR00033">
    <property type="entry name" value="HTHASNC"/>
</dbReference>
<dbReference type="RefSeq" id="WP_091813649.1">
    <property type="nucleotide sequence ID" value="NZ_FOCW01000001.1"/>
</dbReference>
<dbReference type="STRING" id="1121117.SAMN02745977_00602"/>
<dbReference type="InterPro" id="IPR011008">
    <property type="entry name" value="Dimeric_a/b-barrel"/>
</dbReference>
<evidence type="ECO:0000313" key="6">
    <source>
        <dbReference type="Proteomes" id="UP000199531"/>
    </source>
</evidence>
<feature type="domain" description="HTH asnC-type" evidence="4">
    <location>
        <begin position="11"/>
        <end position="78"/>
    </location>
</feature>
<dbReference type="SMART" id="SM00344">
    <property type="entry name" value="HTH_ASNC"/>
    <property type="match status" value="1"/>
</dbReference>
<sequence>MKDGVEASVELDAADWRLLEQLQQDASLTNQALAERCHISPPTCLRRVRRLQALGLIERTVSILGSDALRAVTGAGLTAIVEVTLDVQAEEEQQQFEQLAVAEAAIQQCYRTSPGPDFILIATVADMPAFMALSQRLFTRNANVRNVRSFFSVKRGKFTTQIPLPRKEA</sequence>
<keyword evidence="6" id="KW-1185">Reference proteome</keyword>
<evidence type="ECO:0000256" key="2">
    <source>
        <dbReference type="ARBA" id="ARBA00023125"/>
    </source>
</evidence>
<evidence type="ECO:0000256" key="3">
    <source>
        <dbReference type="ARBA" id="ARBA00023163"/>
    </source>
</evidence>
<dbReference type="InterPro" id="IPR019888">
    <property type="entry name" value="Tscrpt_reg_AsnC-like"/>
</dbReference>
<dbReference type="SUPFAM" id="SSF54909">
    <property type="entry name" value="Dimeric alpha+beta barrel"/>
    <property type="match status" value="1"/>
</dbReference>
<keyword evidence="2" id="KW-0238">DNA-binding</keyword>
<organism evidence="5 6">
    <name type="scientific">Brachymonas denitrificans DSM 15123</name>
    <dbReference type="NCBI Taxonomy" id="1121117"/>
    <lineage>
        <taxon>Bacteria</taxon>
        <taxon>Pseudomonadati</taxon>
        <taxon>Pseudomonadota</taxon>
        <taxon>Betaproteobacteria</taxon>
        <taxon>Burkholderiales</taxon>
        <taxon>Comamonadaceae</taxon>
        <taxon>Brachymonas</taxon>
    </lineage>
</organism>
<dbReference type="AlphaFoldDB" id="A0A1H8E8X3"/>
<keyword evidence="1" id="KW-0805">Transcription regulation</keyword>
<dbReference type="Gene3D" id="1.10.10.10">
    <property type="entry name" value="Winged helix-like DNA-binding domain superfamily/Winged helix DNA-binding domain"/>
    <property type="match status" value="1"/>
</dbReference>
<dbReference type="EMBL" id="FOCW01000001">
    <property type="protein sequence ID" value="SEN15846.1"/>
    <property type="molecule type" value="Genomic_DNA"/>
</dbReference>
<proteinExistence type="predicted"/>
<dbReference type="InterPro" id="IPR019887">
    <property type="entry name" value="Tscrpt_reg_AsnC/Lrp_C"/>
</dbReference>
<dbReference type="PROSITE" id="PS50956">
    <property type="entry name" value="HTH_ASNC_2"/>
    <property type="match status" value="1"/>
</dbReference>
<dbReference type="InterPro" id="IPR036388">
    <property type="entry name" value="WH-like_DNA-bd_sf"/>
</dbReference>
<evidence type="ECO:0000259" key="4">
    <source>
        <dbReference type="PROSITE" id="PS50956"/>
    </source>
</evidence>
<reference evidence="5 6" key="1">
    <citation type="submission" date="2016-10" db="EMBL/GenBank/DDBJ databases">
        <authorList>
            <person name="de Groot N.N."/>
        </authorList>
    </citation>
    <scope>NUCLEOTIDE SEQUENCE [LARGE SCALE GENOMIC DNA]</scope>
    <source>
        <strain evidence="5 6">DSM 15123</strain>
    </source>
</reference>
<dbReference type="OrthoDB" id="9091488at2"/>
<dbReference type="PANTHER" id="PTHR30154">
    <property type="entry name" value="LEUCINE-RESPONSIVE REGULATORY PROTEIN"/>
    <property type="match status" value="1"/>
</dbReference>
<accession>A0A1H8E8X3</accession>